<keyword evidence="1 4" id="KW-1003">Cell membrane</keyword>
<evidence type="ECO:0000256" key="4">
    <source>
        <dbReference type="HAMAP-Rule" id="MF_00695"/>
    </source>
</evidence>
<evidence type="ECO:0000313" key="6">
    <source>
        <dbReference type="Proteomes" id="UP000030428"/>
    </source>
</evidence>
<keyword evidence="6" id="KW-1185">Reference proteome</keyword>
<dbReference type="InterPro" id="IPR007451">
    <property type="entry name" value="HflD"/>
</dbReference>
<sequence length="210" mass="23519">MSIKNSTLALAGMFQSADLVRQIARQGLLDTAPFETSLKSLLKMDANSVEEVYGGLSDIKMGLQVLSGQFGSGTARNMEVMHYVLGMVHLEHLLMKHKEMLTNISAAIETAQAQTEMFGISHPNVISYLANLYTQNLSTFDFRIKVNGERRFLDNQNNADKIRALLLAGVRSAVLWRQKGGKRLQFIFSRGKIVRTAKQFLEQIKQPSEQ</sequence>
<evidence type="ECO:0000256" key="2">
    <source>
        <dbReference type="ARBA" id="ARBA00022490"/>
    </source>
</evidence>
<proteinExistence type="inferred from homology"/>
<dbReference type="GO" id="GO:0005737">
    <property type="term" value="C:cytoplasm"/>
    <property type="evidence" value="ECO:0007669"/>
    <property type="project" value="UniProtKB-SubCell"/>
</dbReference>
<comment type="caution">
    <text evidence="5">The sequence shown here is derived from an EMBL/GenBank/DDBJ whole genome shotgun (WGS) entry which is preliminary data.</text>
</comment>
<dbReference type="Pfam" id="PF04356">
    <property type="entry name" value="DUF489"/>
    <property type="match status" value="1"/>
</dbReference>
<dbReference type="NCBIfam" id="NF001246">
    <property type="entry name" value="PRK00218.1-2"/>
    <property type="match status" value="1"/>
</dbReference>
<accession>A0A0A6PIW3</accession>
<dbReference type="Proteomes" id="UP000030428">
    <property type="component" value="Unassembled WGS sequence"/>
</dbReference>
<dbReference type="PANTHER" id="PTHR38100">
    <property type="entry name" value="HIGH FREQUENCY LYSOGENIZATION PROTEIN HFLD"/>
    <property type="match status" value="1"/>
</dbReference>
<evidence type="ECO:0000313" key="5">
    <source>
        <dbReference type="EMBL" id="KHD10598.1"/>
    </source>
</evidence>
<evidence type="ECO:0000256" key="3">
    <source>
        <dbReference type="ARBA" id="ARBA00023136"/>
    </source>
</evidence>
<dbReference type="GO" id="GO:0005886">
    <property type="term" value="C:plasma membrane"/>
    <property type="evidence" value="ECO:0007669"/>
    <property type="project" value="UniProtKB-SubCell"/>
</dbReference>
<keyword evidence="2 4" id="KW-0963">Cytoplasm</keyword>
<reference evidence="5 6" key="1">
    <citation type="journal article" date="2016" name="Front. Microbiol.">
        <title>Single-Cell (Meta-)Genomics of a Dimorphic Candidatus Thiomargarita nelsonii Reveals Genomic Plasticity.</title>
        <authorList>
            <person name="Flood B.E."/>
            <person name="Fliss P."/>
            <person name="Jones D.S."/>
            <person name="Dick G.J."/>
            <person name="Jain S."/>
            <person name="Kaster A.K."/>
            <person name="Winkel M."/>
            <person name="Mussmann M."/>
            <person name="Bailey J."/>
        </authorList>
    </citation>
    <scope>NUCLEOTIDE SEQUENCE [LARGE SCALE GENOMIC DNA]</scope>
    <source>
        <strain evidence="5">Hydrate Ridge</strain>
    </source>
</reference>
<comment type="similarity">
    <text evidence="4">Belongs to the HflD family.</text>
</comment>
<dbReference type="Gene3D" id="1.10.3890.10">
    <property type="entry name" value="HflD-like"/>
    <property type="match status" value="1"/>
</dbReference>
<protein>
    <recommendedName>
        <fullName evidence="4">High frequency lysogenization protein HflD homolog</fullName>
    </recommendedName>
</protein>
<gene>
    <name evidence="4" type="primary">hflD</name>
    <name evidence="5" type="ORF">PN36_16035</name>
</gene>
<evidence type="ECO:0000256" key="1">
    <source>
        <dbReference type="ARBA" id="ARBA00022475"/>
    </source>
</evidence>
<dbReference type="AlphaFoldDB" id="A0A0A6PIW3"/>
<organism evidence="5 6">
    <name type="scientific">Candidatus Thiomargarita nelsonii</name>
    <dbReference type="NCBI Taxonomy" id="1003181"/>
    <lineage>
        <taxon>Bacteria</taxon>
        <taxon>Pseudomonadati</taxon>
        <taxon>Pseudomonadota</taxon>
        <taxon>Gammaproteobacteria</taxon>
        <taxon>Thiotrichales</taxon>
        <taxon>Thiotrichaceae</taxon>
        <taxon>Thiomargarita</taxon>
    </lineage>
</organism>
<comment type="subcellular location">
    <subcellularLocation>
        <location evidence="4">Cytoplasm</location>
    </subcellularLocation>
    <subcellularLocation>
        <location evidence="4">Cell membrane</location>
        <topology evidence="4">Peripheral membrane protein</topology>
        <orientation evidence="4">Cytoplasmic side</orientation>
    </subcellularLocation>
</comment>
<name>A0A0A6PIW3_9GAMM</name>
<dbReference type="InterPro" id="IPR035932">
    <property type="entry name" value="HflD-like_sf"/>
</dbReference>
<dbReference type="PANTHER" id="PTHR38100:SF1">
    <property type="entry name" value="HIGH FREQUENCY LYSOGENIZATION PROTEIN HFLD"/>
    <property type="match status" value="1"/>
</dbReference>
<dbReference type="HAMAP" id="MF_00695">
    <property type="entry name" value="HflD_protein"/>
    <property type="match status" value="1"/>
</dbReference>
<dbReference type="EMBL" id="JSZA02000059">
    <property type="protein sequence ID" value="KHD10598.1"/>
    <property type="molecule type" value="Genomic_DNA"/>
</dbReference>
<keyword evidence="3 4" id="KW-0472">Membrane</keyword>
<dbReference type="SUPFAM" id="SSF101322">
    <property type="entry name" value="YcfC-like"/>
    <property type="match status" value="1"/>
</dbReference>